<evidence type="ECO:0000313" key="3">
    <source>
        <dbReference type="Proteomes" id="UP001431429"/>
    </source>
</evidence>
<dbReference type="Proteomes" id="UP001431429">
    <property type="component" value="Unassembled WGS sequence"/>
</dbReference>
<organism evidence="2 3">
    <name type="scientific">Streptomyces albipurpureus</name>
    <dbReference type="NCBI Taxonomy" id="2897419"/>
    <lineage>
        <taxon>Bacteria</taxon>
        <taxon>Bacillati</taxon>
        <taxon>Actinomycetota</taxon>
        <taxon>Actinomycetes</taxon>
        <taxon>Kitasatosporales</taxon>
        <taxon>Streptomycetaceae</taxon>
        <taxon>Streptomyces</taxon>
    </lineage>
</organism>
<feature type="domain" description="Transport-associated OB type 2" evidence="1">
    <location>
        <begin position="2"/>
        <end position="56"/>
    </location>
</feature>
<proteinExistence type="predicted"/>
<name>A0ABT0UYD3_9ACTN</name>
<dbReference type="InterPro" id="IPR013611">
    <property type="entry name" value="Transp-assoc_OB_typ2"/>
</dbReference>
<keyword evidence="3" id="KW-1185">Reference proteome</keyword>
<sequence length="62" mass="6604">MGRVAVVSFQNAHVRYRIALDRGPEVEAVVGRSRGKLLATGSDVWVCANPSAVQVLPLEVSA</sequence>
<reference evidence="2" key="1">
    <citation type="submission" date="2022-06" db="EMBL/GenBank/DDBJ databases">
        <title>Genome public.</title>
        <authorList>
            <person name="Sun Q."/>
        </authorList>
    </citation>
    <scope>NUCLEOTIDE SEQUENCE</scope>
    <source>
        <strain evidence="2">CWNU-1</strain>
    </source>
</reference>
<dbReference type="Pfam" id="PF08402">
    <property type="entry name" value="TOBE_2"/>
    <property type="match status" value="1"/>
</dbReference>
<comment type="caution">
    <text evidence="2">The sequence shown here is derived from an EMBL/GenBank/DDBJ whole genome shotgun (WGS) entry which is preliminary data.</text>
</comment>
<protein>
    <submittedName>
        <fullName evidence="2">TOBE domain-containing protein</fullName>
    </submittedName>
</protein>
<evidence type="ECO:0000313" key="2">
    <source>
        <dbReference type="EMBL" id="MCM2393583.1"/>
    </source>
</evidence>
<dbReference type="RefSeq" id="WP_250923877.1">
    <property type="nucleotide sequence ID" value="NZ_JAMQAW010000078.1"/>
</dbReference>
<evidence type="ECO:0000259" key="1">
    <source>
        <dbReference type="Pfam" id="PF08402"/>
    </source>
</evidence>
<dbReference type="EMBL" id="JAMQAW010000078">
    <property type="protein sequence ID" value="MCM2393583.1"/>
    <property type="molecule type" value="Genomic_DNA"/>
</dbReference>
<gene>
    <name evidence="2" type="ORF">NBG84_35820</name>
</gene>
<accession>A0ABT0UYD3</accession>